<sequence length="273" mass="31135">MVRGLEDHNSCTNLKINWYHHRFRHANRETVVNEIQQRFDINILRALVNRVSRNCMLCKVMKAAPRLPPMAPLPPMRLAAYECPFTYTGLDYFGPVLVKVGRANAKRWVALFTCLTIRAVHLEIVHSLSTESCIMAVKRFIARRGTPLEFWTDNATCFQGAMRLFVSKSKVAPLAQRLTIAKLELCAALLGSKIYGLVKRTLPVETSSTLWTDSMTVWINSPHNSWKTFVANRTYKIQMPTEGCHWRHVPGKENPADIVSRGIDPRGFVEDKL</sequence>
<dbReference type="InterPro" id="IPR012337">
    <property type="entry name" value="RNaseH-like_sf"/>
</dbReference>
<evidence type="ECO:0000313" key="2">
    <source>
        <dbReference type="Proteomes" id="UP000075884"/>
    </source>
</evidence>
<dbReference type="PANTHER" id="PTHR47331">
    <property type="entry name" value="PHD-TYPE DOMAIN-CONTAINING PROTEIN"/>
    <property type="match status" value="1"/>
</dbReference>
<dbReference type="InterPro" id="IPR036397">
    <property type="entry name" value="RNaseH_sf"/>
</dbReference>
<protein>
    <recommendedName>
        <fullName evidence="3">Integrase catalytic domain-containing protein</fullName>
    </recommendedName>
</protein>
<reference evidence="1" key="2">
    <citation type="submission" date="2020-05" db="UniProtKB">
        <authorList>
            <consortium name="EnsemblMetazoa"/>
        </authorList>
    </citation>
    <scope>IDENTIFICATION</scope>
    <source>
        <strain evidence="1">WRAIR2</strain>
    </source>
</reference>
<dbReference type="InterPro" id="IPR008042">
    <property type="entry name" value="Retrotrans_Pao"/>
</dbReference>
<dbReference type="STRING" id="7168.A0A182NQ40"/>
<dbReference type="SUPFAM" id="SSF53098">
    <property type="entry name" value="Ribonuclease H-like"/>
    <property type="match status" value="1"/>
</dbReference>
<dbReference type="PANTHER" id="PTHR47331:SF1">
    <property type="entry name" value="GAG-LIKE PROTEIN"/>
    <property type="match status" value="1"/>
</dbReference>
<dbReference type="GO" id="GO:0003676">
    <property type="term" value="F:nucleic acid binding"/>
    <property type="evidence" value="ECO:0007669"/>
    <property type="project" value="InterPro"/>
</dbReference>
<evidence type="ECO:0008006" key="3">
    <source>
        <dbReference type="Google" id="ProtNLM"/>
    </source>
</evidence>
<proteinExistence type="predicted"/>
<dbReference type="Pfam" id="PF05380">
    <property type="entry name" value="Peptidase_A17"/>
    <property type="match status" value="1"/>
</dbReference>
<dbReference type="Proteomes" id="UP000075884">
    <property type="component" value="Unassembled WGS sequence"/>
</dbReference>
<dbReference type="AlphaFoldDB" id="A0A182NQ40"/>
<organism evidence="1 2">
    <name type="scientific">Anopheles dirus</name>
    <dbReference type="NCBI Taxonomy" id="7168"/>
    <lineage>
        <taxon>Eukaryota</taxon>
        <taxon>Metazoa</taxon>
        <taxon>Ecdysozoa</taxon>
        <taxon>Arthropoda</taxon>
        <taxon>Hexapoda</taxon>
        <taxon>Insecta</taxon>
        <taxon>Pterygota</taxon>
        <taxon>Neoptera</taxon>
        <taxon>Endopterygota</taxon>
        <taxon>Diptera</taxon>
        <taxon>Nematocera</taxon>
        <taxon>Culicoidea</taxon>
        <taxon>Culicidae</taxon>
        <taxon>Anophelinae</taxon>
        <taxon>Anopheles</taxon>
    </lineage>
</organism>
<dbReference type="VEuPathDB" id="VectorBase:ADIR009775"/>
<dbReference type="Gene3D" id="3.30.420.10">
    <property type="entry name" value="Ribonuclease H-like superfamily/Ribonuclease H"/>
    <property type="match status" value="1"/>
</dbReference>
<accession>A0A182NQ40</accession>
<evidence type="ECO:0000313" key="1">
    <source>
        <dbReference type="EnsemblMetazoa" id="ADIR009775-PA"/>
    </source>
</evidence>
<name>A0A182NQ40_9DIPT</name>
<reference evidence="2" key="1">
    <citation type="submission" date="2013-03" db="EMBL/GenBank/DDBJ databases">
        <title>The Genome Sequence of Anopheles dirus WRAIR2.</title>
        <authorList>
            <consortium name="The Broad Institute Genomics Platform"/>
            <person name="Neafsey D.E."/>
            <person name="Walton C."/>
            <person name="Walker B."/>
            <person name="Young S.K."/>
            <person name="Zeng Q."/>
            <person name="Gargeya S."/>
            <person name="Fitzgerald M."/>
            <person name="Haas B."/>
            <person name="Abouelleil A."/>
            <person name="Allen A.W."/>
            <person name="Alvarado L."/>
            <person name="Arachchi H.M."/>
            <person name="Berlin A.M."/>
            <person name="Chapman S.B."/>
            <person name="Gainer-Dewar J."/>
            <person name="Goldberg J."/>
            <person name="Griggs A."/>
            <person name="Gujja S."/>
            <person name="Hansen M."/>
            <person name="Howarth C."/>
            <person name="Imamovic A."/>
            <person name="Ireland A."/>
            <person name="Larimer J."/>
            <person name="McCowan C."/>
            <person name="Murphy C."/>
            <person name="Pearson M."/>
            <person name="Poon T.W."/>
            <person name="Priest M."/>
            <person name="Roberts A."/>
            <person name="Saif S."/>
            <person name="Shea T."/>
            <person name="Sisk P."/>
            <person name="Sykes S."/>
            <person name="Wortman J."/>
            <person name="Nusbaum C."/>
            <person name="Birren B."/>
        </authorList>
    </citation>
    <scope>NUCLEOTIDE SEQUENCE [LARGE SCALE GENOMIC DNA]</scope>
    <source>
        <strain evidence="2">WRAIR2</strain>
    </source>
</reference>
<keyword evidence="2" id="KW-1185">Reference proteome</keyword>
<dbReference type="EnsemblMetazoa" id="ADIR009775-RA">
    <property type="protein sequence ID" value="ADIR009775-PA"/>
    <property type="gene ID" value="ADIR009775"/>
</dbReference>